<protein>
    <submittedName>
        <fullName evidence="5">(diamondback moth) hypothetical protein</fullName>
    </submittedName>
</protein>
<gene>
    <name evidence="5" type="ORF">PLXY2_LOCUS12651</name>
</gene>
<proteinExistence type="predicted"/>
<dbReference type="GO" id="GO:0004430">
    <property type="term" value="F:1-phosphatidylinositol 4-kinase activity"/>
    <property type="evidence" value="ECO:0007669"/>
    <property type="project" value="TreeGrafter"/>
</dbReference>
<dbReference type="Gene3D" id="1.10.1070.11">
    <property type="entry name" value="Phosphatidylinositol 3-/4-kinase, catalytic domain"/>
    <property type="match status" value="1"/>
</dbReference>
<feature type="domain" description="PI3K/PI4K catalytic" evidence="3">
    <location>
        <begin position="298"/>
        <end position="426"/>
    </location>
</feature>
<dbReference type="InterPro" id="IPR000477">
    <property type="entry name" value="RT_dom"/>
</dbReference>
<sequence>MTVQVQDHKTRPIQLQRGVRQGDVISPKLFTNALEDVFKTLDWKGHGICINGEYMSHLRFADDIVIMAESLQELSWMLSGLNAASRRVGLGMNLDKTKVMYNAHIKPEPVAVGEATIEVVKEYVYLGQTIRLGRCNFDKEAARRIQLGWAAFGKLRHIFSSAIPQSLKTKVFNQCVLPVMTYGAETWTLTVGLVHRFKVAQRAMERAMLGVSLMDRIRNEVIRQRTKVTDIAVKICKLKWQWAGHICRRTDNRWVRRLEWRPRTGKRSVGRPPARWTDDLRRVAGSGWMRKAEDRVLHNGNILLDSAGHIIHIDFGFIFSISPKNLGFESSPFKLTPEFVEVMDGENSDMFQYFKILILRGLIAARKHCDQIIHIVEMMRMCGQLACLRSSSAVSSFRARFHLGRTEPQLQALVDRLVRDALHSLSTRLYDNYQYYTNGIL</sequence>
<organism evidence="5 6">
    <name type="scientific">Plutella xylostella</name>
    <name type="common">Diamondback moth</name>
    <name type="synonym">Plutella maculipennis</name>
    <dbReference type="NCBI Taxonomy" id="51655"/>
    <lineage>
        <taxon>Eukaryota</taxon>
        <taxon>Metazoa</taxon>
        <taxon>Ecdysozoa</taxon>
        <taxon>Arthropoda</taxon>
        <taxon>Hexapoda</taxon>
        <taxon>Insecta</taxon>
        <taxon>Pterygota</taxon>
        <taxon>Neoptera</taxon>
        <taxon>Endopterygota</taxon>
        <taxon>Lepidoptera</taxon>
        <taxon>Glossata</taxon>
        <taxon>Ditrysia</taxon>
        <taxon>Yponomeutoidea</taxon>
        <taxon>Plutellidae</taxon>
        <taxon>Plutella</taxon>
    </lineage>
</organism>
<evidence type="ECO:0000256" key="2">
    <source>
        <dbReference type="ARBA" id="ARBA00022777"/>
    </source>
</evidence>
<dbReference type="EMBL" id="CAJHNJ030000077">
    <property type="protein sequence ID" value="CAG9134349.1"/>
    <property type="molecule type" value="Genomic_DNA"/>
</dbReference>
<dbReference type="Pfam" id="PF00454">
    <property type="entry name" value="PI3_PI4_kinase"/>
    <property type="match status" value="1"/>
</dbReference>
<dbReference type="SUPFAM" id="SSF56112">
    <property type="entry name" value="Protein kinase-like (PK-like)"/>
    <property type="match status" value="1"/>
</dbReference>
<keyword evidence="2" id="KW-0418">Kinase</keyword>
<dbReference type="GO" id="GO:0048015">
    <property type="term" value="P:phosphatidylinositol-mediated signaling"/>
    <property type="evidence" value="ECO:0007669"/>
    <property type="project" value="TreeGrafter"/>
</dbReference>
<dbReference type="PROSITE" id="PS50878">
    <property type="entry name" value="RT_POL"/>
    <property type="match status" value="1"/>
</dbReference>
<dbReference type="Pfam" id="PF00078">
    <property type="entry name" value="RVT_1"/>
    <property type="match status" value="1"/>
</dbReference>
<keyword evidence="1" id="KW-0808">Transferase</keyword>
<evidence type="ECO:0000256" key="1">
    <source>
        <dbReference type="ARBA" id="ARBA00022679"/>
    </source>
</evidence>
<dbReference type="InterPro" id="IPR036940">
    <property type="entry name" value="PI3/4_kinase_cat_sf"/>
</dbReference>
<accession>A0A8S4G236</accession>
<dbReference type="GO" id="GO:0016020">
    <property type="term" value="C:membrane"/>
    <property type="evidence" value="ECO:0007669"/>
    <property type="project" value="TreeGrafter"/>
</dbReference>
<dbReference type="InterPro" id="IPR011009">
    <property type="entry name" value="Kinase-like_dom_sf"/>
</dbReference>
<reference evidence="5" key="1">
    <citation type="submission" date="2020-11" db="EMBL/GenBank/DDBJ databases">
        <authorList>
            <person name="Whiteford S."/>
        </authorList>
    </citation>
    <scope>NUCLEOTIDE SEQUENCE</scope>
</reference>
<evidence type="ECO:0000259" key="4">
    <source>
        <dbReference type="PROSITE" id="PS50878"/>
    </source>
</evidence>
<name>A0A8S4G236_PLUXY</name>
<dbReference type="SUPFAM" id="SSF56672">
    <property type="entry name" value="DNA/RNA polymerases"/>
    <property type="match status" value="1"/>
</dbReference>
<comment type="caution">
    <text evidence="5">The sequence shown here is derived from an EMBL/GenBank/DDBJ whole genome shotgun (WGS) entry which is preliminary data.</text>
</comment>
<dbReference type="Proteomes" id="UP000653454">
    <property type="component" value="Unassembled WGS sequence"/>
</dbReference>
<dbReference type="InterPro" id="IPR000403">
    <property type="entry name" value="PI3/4_kinase_cat_dom"/>
</dbReference>
<dbReference type="GO" id="GO:0005737">
    <property type="term" value="C:cytoplasm"/>
    <property type="evidence" value="ECO:0007669"/>
    <property type="project" value="TreeGrafter"/>
</dbReference>
<keyword evidence="6" id="KW-1185">Reference proteome</keyword>
<dbReference type="GO" id="GO:0071897">
    <property type="term" value="P:DNA biosynthetic process"/>
    <property type="evidence" value="ECO:0007669"/>
    <property type="project" value="UniProtKB-ARBA"/>
</dbReference>
<dbReference type="GO" id="GO:0046854">
    <property type="term" value="P:phosphatidylinositol phosphate biosynthetic process"/>
    <property type="evidence" value="ECO:0007669"/>
    <property type="project" value="InterPro"/>
</dbReference>
<dbReference type="PANTHER" id="PTHR10048">
    <property type="entry name" value="PHOSPHATIDYLINOSITOL KINASE"/>
    <property type="match status" value="1"/>
</dbReference>
<feature type="domain" description="Reverse transcriptase" evidence="4">
    <location>
        <begin position="1"/>
        <end position="130"/>
    </location>
</feature>
<evidence type="ECO:0000313" key="5">
    <source>
        <dbReference type="EMBL" id="CAG9134349.1"/>
    </source>
</evidence>
<evidence type="ECO:0000313" key="6">
    <source>
        <dbReference type="Proteomes" id="UP000653454"/>
    </source>
</evidence>
<dbReference type="InterPro" id="IPR015433">
    <property type="entry name" value="PI3/4_kinase"/>
</dbReference>
<dbReference type="InterPro" id="IPR043502">
    <property type="entry name" value="DNA/RNA_pol_sf"/>
</dbReference>
<dbReference type="PANTHER" id="PTHR10048:SF22">
    <property type="entry name" value="PHOSPHATIDYLINOSITOL 4-KINASE BETA"/>
    <property type="match status" value="1"/>
</dbReference>
<dbReference type="SMART" id="SM00146">
    <property type="entry name" value="PI3Kc"/>
    <property type="match status" value="1"/>
</dbReference>
<evidence type="ECO:0000259" key="3">
    <source>
        <dbReference type="PROSITE" id="PS50290"/>
    </source>
</evidence>
<dbReference type="AlphaFoldDB" id="A0A8S4G236"/>
<dbReference type="PROSITE" id="PS50290">
    <property type="entry name" value="PI3_4_KINASE_3"/>
    <property type="match status" value="1"/>
</dbReference>